<dbReference type="Proteomes" id="UP001141806">
    <property type="component" value="Unassembled WGS sequence"/>
</dbReference>
<keyword evidence="3" id="KW-1185">Reference proteome</keyword>
<organism evidence="2 3">
    <name type="scientific">Protea cynaroides</name>
    <dbReference type="NCBI Taxonomy" id="273540"/>
    <lineage>
        <taxon>Eukaryota</taxon>
        <taxon>Viridiplantae</taxon>
        <taxon>Streptophyta</taxon>
        <taxon>Embryophyta</taxon>
        <taxon>Tracheophyta</taxon>
        <taxon>Spermatophyta</taxon>
        <taxon>Magnoliopsida</taxon>
        <taxon>Proteales</taxon>
        <taxon>Proteaceae</taxon>
        <taxon>Protea</taxon>
    </lineage>
</organism>
<dbReference type="GO" id="GO:0046872">
    <property type="term" value="F:metal ion binding"/>
    <property type="evidence" value="ECO:0007669"/>
    <property type="project" value="InterPro"/>
</dbReference>
<feature type="domain" description="HMA" evidence="1">
    <location>
        <begin position="41"/>
        <end position="109"/>
    </location>
</feature>
<proteinExistence type="predicted"/>
<dbReference type="Gene3D" id="3.30.70.100">
    <property type="match status" value="1"/>
</dbReference>
<accession>A0A9Q0H104</accession>
<dbReference type="PROSITE" id="PS50846">
    <property type="entry name" value="HMA_2"/>
    <property type="match status" value="1"/>
</dbReference>
<name>A0A9Q0H104_9MAGN</name>
<evidence type="ECO:0000313" key="2">
    <source>
        <dbReference type="EMBL" id="KAJ4956125.1"/>
    </source>
</evidence>
<dbReference type="AlphaFoldDB" id="A0A9Q0H104"/>
<sequence>MKWPFENQQINHLSQGSCFMRKAAEGAVYGWEQWNHQILEFQVIVMKANLSCRHCRSRVSQVVSKMKGLVEYEFDVRNKEVIVKGGMESSTIPLLSFPTKTNKRSVDVESSEPLSINVQRKYEPIKVVRRSSSRLLSSPLFIPLAATVRYVMKASHSRARAAHHSFWQSSIDRLLQWRTLHRLCVYGFEAQTNERPNTSPYALQFQSGNLKHKDGLYH</sequence>
<reference evidence="2" key="1">
    <citation type="journal article" date="2023" name="Plant J.">
        <title>The genome of the king protea, Protea cynaroides.</title>
        <authorList>
            <person name="Chang J."/>
            <person name="Duong T.A."/>
            <person name="Schoeman C."/>
            <person name="Ma X."/>
            <person name="Roodt D."/>
            <person name="Barker N."/>
            <person name="Li Z."/>
            <person name="Van de Peer Y."/>
            <person name="Mizrachi E."/>
        </authorList>
    </citation>
    <scope>NUCLEOTIDE SEQUENCE</scope>
    <source>
        <tissue evidence="2">Young leaves</tissue>
    </source>
</reference>
<dbReference type="SUPFAM" id="SSF55008">
    <property type="entry name" value="HMA, heavy metal-associated domain"/>
    <property type="match status" value="1"/>
</dbReference>
<comment type="caution">
    <text evidence="2">The sequence shown here is derived from an EMBL/GenBank/DDBJ whole genome shotgun (WGS) entry which is preliminary data.</text>
</comment>
<dbReference type="Pfam" id="PF00403">
    <property type="entry name" value="HMA"/>
    <property type="match status" value="1"/>
</dbReference>
<dbReference type="InterPro" id="IPR036163">
    <property type="entry name" value="HMA_dom_sf"/>
</dbReference>
<dbReference type="CDD" id="cd00371">
    <property type="entry name" value="HMA"/>
    <property type="match status" value="1"/>
</dbReference>
<evidence type="ECO:0000313" key="3">
    <source>
        <dbReference type="Proteomes" id="UP001141806"/>
    </source>
</evidence>
<dbReference type="EMBL" id="JAMYWD010000011">
    <property type="protein sequence ID" value="KAJ4956125.1"/>
    <property type="molecule type" value="Genomic_DNA"/>
</dbReference>
<protein>
    <recommendedName>
        <fullName evidence="1">HMA domain-containing protein</fullName>
    </recommendedName>
</protein>
<evidence type="ECO:0000259" key="1">
    <source>
        <dbReference type="PROSITE" id="PS50846"/>
    </source>
</evidence>
<dbReference type="OrthoDB" id="1295525at2759"/>
<gene>
    <name evidence="2" type="ORF">NE237_012908</name>
</gene>
<dbReference type="InterPro" id="IPR006121">
    <property type="entry name" value="HMA_dom"/>
</dbReference>